<organism evidence="1 2">
    <name type="scientific">Cysteiniphilum litorale</name>
    <dbReference type="NCBI Taxonomy" id="2056700"/>
    <lineage>
        <taxon>Bacteria</taxon>
        <taxon>Pseudomonadati</taxon>
        <taxon>Pseudomonadota</taxon>
        <taxon>Gammaproteobacteria</taxon>
        <taxon>Thiotrichales</taxon>
        <taxon>Fastidiosibacteraceae</taxon>
        <taxon>Cysteiniphilum</taxon>
    </lineage>
</organism>
<evidence type="ECO:0008006" key="3">
    <source>
        <dbReference type="Google" id="ProtNLM"/>
    </source>
</evidence>
<reference evidence="1" key="1">
    <citation type="journal article" date="2014" name="Int. J. Syst. Evol. Microbiol.">
        <title>Complete genome sequence of Corynebacterium casei LMG S-19264T (=DSM 44701T), isolated from a smear-ripened cheese.</title>
        <authorList>
            <consortium name="US DOE Joint Genome Institute (JGI-PGF)"/>
            <person name="Walter F."/>
            <person name="Albersmeier A."/>
            <person name="Kalinowski J."/>
            <person name="Ruckert C."/>
        </authorList>
    </citation>
    <scope>NUCLEOTIDE SEQUENCE</scope>
    <source>
        <strain evidence="1">CGMCC 1.15758</strain>
    </source>
</reference>
<dbReference type="GO" id="GO:0003729">
    <property type="term" value="F:mRNA binding"/>
    <property type="evidence" value="ECO:0007669"/>
    <property type="project" value="InterPro"/>
</dbReference>
<name>A0A8J2Z777_9GAMM</name>
<keyword evidence="2" id="KW-1185">Reference proteome</keyword>
<protein>
    <recommendedName>
        <fullName evidence="3">Hexulose-6-phosphate synthase</fullName>
    </recommendedName>
</protein>
<evidence type="ECO:0000313" key="1">
    <source>
        <dbReference type="EMBL" id="GGG08588.1"/>
    </source>
</evidence>
<dbReference type="OrthoDB" id="73001at2"/>
<comment type="caution">
    <text evidence="1">The sequence shown here is derived from an EMBL/GenBank/DDBJ whole genome shotgun (WGS) entry which is preliminary data.</text>
</comment>
<proteinExistence type="predicted"/>
<sequence length="85" mass="9718">MTKIDKALEKLLTCPKDLTWAELSKVLKSFGFSESNAGKTSGSRVRFYLNKETPPLMLHKPHPKPTLKEYQIKNVIEYLKKVGLI</sequence>
<evidence type="ECO:0000313" key="2">
    <source>
        <dbReference type="Proteomes" id="UP000636949"/>
    </source>
</evidence>
<dbReference type="EMBL" id="BMJS01000073">
    <property type="protein sequence ID" value="GGG08588.1"/>
    <property type="molecule type" value="Genomic_DNA"/>
</dbReference>
<dbReference type="Proteomes" id="UP000636949">
    <property type="component" value="Unassembled WGS sequence"/>
</dbReference>
<gene>
    <name evidence="1" type="ORF">GCM10010995_27670</name>
</gene>
<accession>A0A8J2Z777</accession>
<reference evidence="1" key="2">
    <citation type="submission" date="2020-09" db="EMBL/GenBank/DDBJ databases">
        <authorList>
            <person name="Sun Q."/>
            <person name="Zhou Y."/>
        </authorList>
    </citation>
    <scope>NUCLEOTIDE SEQUENCE</scope>
    <source>
        <strain evidence="1">CGMCC 1.15758</strain>
    </source>
</reference>
<dbReference type="RefSeq" id="WP_117004065.1">
    <property type="nucleotide sequence ID" value="NZ_BMJS01000073.1"/>
</dbReference>
<dbReference type="AlphaFoldDB" id="A0A8J2Z777"/>
<dbReference type="InterPro" id="IPR012933">
    <property type="entry name" value="HicA_mRNA_interferase"/>
</dbReference>
<dbReference type="Pfam" id="PF07927">
    <property type="entry name" value="HicA_toxin"/>
    <property type="match status" value="1"/>
</dbReference>